<dbReference type="InterPro" id="IPR027417">
    <property type="entry name" value="P-loop_NTPase"/>
</dbReference>
<sequence>MGAWLELESNQKDIVRRISAQKSLSMPDFSHTSAIEEAECDLKYGYHDVKQVSSNPSHWKKSQRWGQKPFTFLLNDYEKLMVYLFTELFQKTLDHSEGRSSENNSILHKIKSIWESVLPHRELVIEAGRVKTKMSGGNSGLYNASDMSDGERVVFYLIGQCLTAGNNSILVIDEPELHIHKSIHSKLWSKLESEREDCLFVYITHDLDFAAQKSSAEKIWVKSYDGTNWVWSTLPEFEDLPEDLVLEVLGARSSVIFVEGTPNSFDLQLYSLFYSNYLVLPKGSCENVIQVVKGLNESGLINDKNVFGIVDRDRRVSAEISNLGKHNIFVLDVAEVENLFILPELIKLACETLEYKYEEKQAEIALKIIESLKGELDVQISKRTSSEIRHRLLSFNDKSNGLYKIKTSYTDVINGIDVDSIYSDVAKEFDEAIASKHYLDILKLYNRKSLLTFVGEVLGLKKGEYTNLITRLSKGKKKADVISALNDYLPNI</sequence>
<dbReference type="AlphaFoldDB" id="A0AAX2UNF7"/>
<dbReference type="Gene3D" id="3.40.50.300">
    <property type="entry name" value="P-loop containing nucleotide triphosphate hydrolases"/>
    <property type="match status" value="1"/>
</dbReference>
<evidence type="ECO:0000313" key="3">
    <source>
        <dbReference type="EMBL" id="TND51037.1"/>
    </source>
</evidence>
<feature type="domain" description="DUF4435" evidence="2">
    <location>
        <begin position="255"/>
        <end position="451"/>
    </location>
</feature>
<dbReference type="InterPro" id="IPR029492">
    <property type="entry name" value="DUF4435"/>
</dbReference>
<proteinExistence type="predicted"/>
<reference evidence="3" key="2">
    <citation type="journal article" date="2019" name="PLoS ONE">
        <title>Identification and characterization of putative Aeromonas spp. T3SS effectors.</title>
        <authorList>
            <person name="Rangel L.T."/>
            <person name="Marden J."/>
            <person name="Colston S."/>
            <person name="Setubal J.C."/>
            <person name="Graf J."/>
            <person name="Gogarten J.P."/>
        </authorList>
    </citation>
    <scope>NUCLEOTIDE SEQUENCE</scope>
    <source>
        <strain evidence="3">BAQ071013-135</strain>
    </source>
</reference>
<protein>
    <recommendedName>
        <fullName evidence="5">DUF4435 domain-containing protein</fullName>
    </recommendedName>
</protein>
<dbReference type="GO" id="GO:0016887">
    <property type="term" value="F:ATP hydrolysis activity"/>
    <property type="evidence" value="ECO:0007669"/>
    <property type="project" value="InterPro"/>
</dbReference>
<dbReference type="InterPro" id="IPR003959">
    <property type="entry name" value="ATPase_AAA_core"/>
</dbReference>
<evidence type="ECO:0000259" key="2">
    <source>
        <dbReference type="Pfam" id="PF14491"/>
    </source>
</evidence>
<dbReference type="EMBL" id="PDXJ01000032">
    <property type="protein sequence ID" value="TND51037.1"/>
    <property type="molecule type" value="Genomic_DNA"/>
</dbReference>
<evidence type="ECO:0008006" key="5">
    <source>
        <dbReference type="Google" id="ProtNLM"/>
    </source>
</evidence>
<comment type="caution">
    <text evidence="3">The sequence shown here is derived from an EMBL/GenBank/DDBJ whole genome shotgun (WGS) entry which is preliminary data.</text>
</comment>
<dbReference type="InterPro" id="IPR051396">
    <property type="entry name" value="Bact_Antivir_Def_Nuclease"/>
</dbReference>
<dbReference type="Pfam" id="PF13304">
    <property type="entry name" value="AAA_21"/>
    <property type="match status" value="1"/>
</dbReference>
<dbReference type="PANTHER" id="PTHR43581">
    <property type="entry name" value="ATP/GTP PHOSPHATASE"/>
    <property type="match status" value="1"/>
</dbReference>
<evidence type="ECO:0000313" key="4">
    <source>
        <dbReference type="Proteomes" id="UP000796104"/>
    </source>
</evidence>
<dbReference type="Pfam" id="PF14491">
    <property type="entry name" value="DUF4435"/>
    <property type="match status" value="1"/>
</dbReference>
<dbReference type="Proteomes" id="UP000796104">
    <property type="component" value="Unassembled WGS sequence"/>
</dbReference>
<dbReference type="PANTHER" id="PTHR43581:SF2">
    <property type="entry name" value="EXCINUCLEASE ATPASE SUBUNIT"/>
    <property type="match status" value="1"/>
</dbReference>
<reference evidence="3" key="1">
    <citation type="submission" date="2017-10" db="EMBL/GenBank/DDBJ databases">
        <authorList>
            <person name="Colston S.M."/>
            <person name="Graf J."/>
        </authorList>
    </citation>
    <scope>NUCLEOTIDE SEQUENCE</scope>
    <source>
        <strain evidence="3">BAQ071013-135</strain>
    </source>
</reference>
<organism evidence="3 4">
    <name type="scientific">Aeromonas veronii</name>
    <dbReference type="NCBI Taxonomy" id="654"/>
    <lineage>
        <taxon>Bacteria</taxon>
        <taxon>Pseudomonadati</taxon>
        <taxon>Pseudomonadota</taxon>
        <taxon>Gammaproteobacteria</taxon>
        <taxon>Aeromonadales</taxon>
        <taxon>Aeromonadaceae</taxon>
        <taxon>Aeromonas</taxon>
    </lineage>
</organism>
<gene>
    <name evidence="3" type="ORF">CF123_20660</name>
</gene>
<feature type="domain" description="ATPase AAA-type core" evidence="1">
    <location>
        <begin position="96"/>
        <end position="205"/>
    </location>
</feature>
<evidence type="ECO:0000259" key="1">
    <source>
        <dbReference type="Pfam" id="PF13304"/>
    </source>
</evidence>
<dbReference type="SUPFAM" id="SSF52540">
    <property type="entry name" value="P-loop containing nucleoside triphosphate hydrolases"/>
    <property type="match status" value="1"/>
</dbReference>
<accession>A0AAX2UNF7</accession>
<dbReference type="GO" id="GO:0005524">
    <property type="term" value="F:ATP binding"/>
    <property type="evidence" value="ECO:0007669"/>
    <property type="project" value="InterPro"/>
</dbReference>
<name>A0AAX2UNF7_AERVE</name>